<evidence type="ECO:0000256" key="2">
    <source>
        <dbReference type="ARBA" id="ARBA00023274"/>
    </source>
</evidence>
<dbReference type="InterPro" id="IPR000702">
    <property type="entry name" value="Ribosomal_uL6-like"/>
</dbReference>
<dbReference type="FunFam" id="3.90.930.12:FF:000004">
    <property type="entry name" value="60S ribosomal protein L9"/>
    <property type="match status" value="1"/>
</dbReference>
<dbReference type="GO" id="GO:0003735">
    <property type="term" value="F:structural constituent of ribosome"/>
    <property type="evidence" value="ECO:0007669"/>
    <property type="project" value="InterPro"/>
</dbReference>
<dbReference type="Proteomes" id="UP000734854">
    <property type="component" value="Unassembled WGS sequence"/>
</dbReference>
<keyword evidence="1" id="KW-0689">Ribosomal protein</keyword>
<gene>
    <name evidence="4" type="ORF">ZIOFF_048661</name>
</gene>
<keyword evidence="5" id="KW-1185">Reference proteome</keyword>
<dbReference type="Pfam" id="PF00347">
    <property type="entry name" value="Ribosomal_L6"/>
    <property type="match status" value="1"/>
</dbReference>
<comment type="caution">
    <text evidence="4">The sequence shown here is derived from an EMBL/GenBank/DDBJ whole genome shotgun (WGS) entry which is preliminary data.</text>
</comment>
<dbReference type="AlphaFoldDB" id="A0A8J5KWV5"/>
<name>A0A8J5KWV5_ZINOF</name>
<protein>
    <recommendedName>
        <fullName evidence="3">Large ribosomal subunit protein uL6 alpha-beta domain-containing protein</fullName>
    </recommendedName>
</protein>
<dbReference type="PIRSF" id="PIRSF002162">
    <property type="entry name" value="Ribosomal_L6"/>
    <property type="match status" value="1"/>
</dbReference>
<reference evidence="4 5" key="1">
    <citation type="submission" date="2020-08" db="EMBL/GenBank/DDBJ databases">
        <title>Plant Genome Project.</title>
        <authorList>
            <person name="Zhang R.-G."/>
        </authorList>
    </citation>
    <scope>NUCLEOTIDE SEQUENCE [LARGE SCALE GENOMIC DNA]</scope>
    <source>
        <tissue evidence="4">Rhizome</tissue>
    </source>
</reference>
<dbReference type="PANTHER" id="PTHR11655:SF16">
    <property type="entry name" value="60S RIBOSOMAL PROTEIN L9"/>
    <property type="match status" value="1"/>
</dbReference>
<dbReference type="EMBL" id="JACMSC010000013">
    <property type="protein sequence ID" value="KAG6493668.1"/>
    <property type="molecule type" value="Genomic_DNA"/>
</dbReference>
<evidence type="ECO:0000256" key="1">
    <source>
        <dbReference type="ARBA" id="ARBA00022980"/>
    </source>
</evidence>
<dbReference type="GO" id="GO:0022625">
    <property type="term" value="C:cytosolic large ribosomal subunit"/>
    <property type="evidence" value="ECO:0007669"/>
    <property type="project" value="TreeGrafter"/>
</dbReference>
<dbReference type="PANTHER" id="PTHR11655">
    <property type="entry name" value="60S/50S RIBOSOMAL PROTEIN L6/L9"/>
    <property type="match status" value="1"/>
</dbReference>
<proteinExistence type="predicted"/>
<evidence type="ECO:0000313" key="5">
    <source>
        <dbReference type="Proteomes" id="UP000734854"/>
    </source>
</evidence>
<evidence type="ECO:0000259" key="3">
    <source>
        <dbReference type="Pfam" id="PF00347"/>
    </source>
</evidence>
<dbReference type="InterPro" id="IPR020040">
    <property type="entry name" value="Ribosomal_uL6_a/b-dom"/>
</dbReference>
<dbReference type="GO" id="GO:0002181">
    <property type="term" value="P:cytoplasmic translation"/>
    <property type="evidence" value="ECO:0007669"/>
    <property type="project" value="TreeGrafter"/>
</dbReference>
<keyword evidence="2" id="KW-0687">Ribonucleoprotein</keyword>
<feature type="domain" description="Large ribosomal subunit protein uL6 alpha-beta" evidence="3">
    <location>
        <begin position="33"/>
        <end position="102"/>
    </location>
</feature>
<dbReference type="GO" id="GO:0019843">
    <property type="term" value="F:rRNA binding"/>
    <property type="evidence" value="ECO:0007669"/>
    <property type="project" value="InterPro"/>
</dbReference>
<organism evidence="4 5">
    <name type="scientific">Zingiber officinale</name>
    <name type="common">Ginger</name>
    <name type="synonym">Amomum zingiber</name>
    <dbReference type="NCBI Taxonomy" id="94328"/>
    <lineage>
        <taxon>Eukaryota</taxon>
        <taxon>Viridiplantae</taxon>
        <taxon>Streptophyta</taxon>
        <taxon>Embryophyta</taxon>
        <taxon>Tracheophyta</taxon>
        <taxon>Spermatophyta</taxon>
        <taxon>Magnoliopsida</taxon>
        <taxon>Liliopsida</taxon>
        <taxon>Zingiberales</taxon>
        <taxon>Zingiberaceae</taxon>
        <taxon>Zingiber</taxon>
    </lineage>
</organism>
<sequence>MKTIPTFQPKFVPFESAANREIAGEDENHPVLEGVTVKVNAKIMEVEGPRGKLTRDFKHLNLDFELIQSGKKLKVDTWFGSRKTTTAIRTSLSHIENLVMRVIKGYHYKIRLVYAHFPINASITPNNGCIEISNFLWEKKVRKVDMLEEVKIFRSEKVKDKLVLEGNDVELVSRSVALIN</sequence>
<dbReference type="OrthoDB" id="763765at2759"/>
<evidence type="ECO:0000313" key="4">
    <source>
        <dbReference type="EMBL" id="KAG6493668.1"/>
    </source>
</evidence>
<accession>A0A8J5KWV5</accession>